<name>A0A7W5UI09_9BACT</name>
<dbReference type="SUPFAM" id="SSF53448">
    <property type="entry name" value="Nucleotide-diphospho-sugar transferases"/>
    <property type="match status" value="1"/>
</dbReference>
<organism evidence="2 3">
    <name type="scientific">Alloprevotella rava</name>
    <dbReference type="NCBI Taxonomy" id="671218"/>
    <lineage>
        <taxon>Bacteria</taxon>
        <taxon>Pseudomonadati</taxon>
        <taxon>Bacteroidota</taxon>
        <taxon>Bacteroidia</taxon>
        <taxon>Bacteroidales</taxon>
        <taxon>Prevotellaceae</taxon>
        <taxon>Alloprevotella</taxon>
    </lineage>
</organism>
<dbReference type="PANTHER" id="PTHR22916">
    <property type="entry name" value="GLYCOSYLTRANSFERASE"/>
    <property type="match status" value="1"/>
</dbReference>
<feature type="domain" description="Glycosyltransferase 2-like" evidence="1">
    <location>
        <begin position="4"/>
        <end position="168"/>
    </location>
</feature>
<proteinExistence type="predicted"/>
<dbReference type="PANTHER" id="PTHR22916:SF3">
    <property type="entry name" value="UDP-GLCNAC:BETAGAL BETA-1,3-N-ACETYLGLUCOSAMINYLTRANSFERASE-LIKE PROTEIN 1"/>
    <property type="match status" value="1"/>
</dbReference>
<keyword evidence="2" id="KW-0808">Transferase</keyword>
<reference evidence="2 3" key="1">
    <citation type="submission" date="2020-08" db="EMBL/GenBank/DDBJ databases">
        <title>Genomic Encyclopedia of Type Strains, Phase IV (KMG-IV): sequencing the most valuable type-strain genomes for metagenomic binning, comparative biology and taxonomic classification.</title>
        <authorList>
            <person name="Goeker M."/>
        </authorList>
    </citation>
    <scope>NUCLEOTIDE SEQUENCE [LARGE SCALE GENOMIC DNA]</scope>
    <source>
        <strain evidence="2 3">DSM 22548</strain>
    </source>
</reference>
<gene>
    <name evidence="2" type="ORF">FHS60_000723</name>
</gene>
<dbReference type="AlphaFoldDB" id="A0A7W5UI09"/>
<accession>A0A7W5UI09</accession>
<dbReference type="InterPro" id="IPR001173">
    <property type="entry name" value="Glyco_trans_2-like"/>
</dbReference>
<evidence type="ECO:0000313" key="3">
    <source>
        <dbReference type="Proteomes" id="UP000541425"/>
    </source>
</evidence>
<dbReference type="Pfam" id="PF00535">
    <property type="entry name" value="Glycos_transf_2"/>
    <property type="match status" value="1"/>
</dbReference>
<dbReference type="GO" id="GO:0016758">
    <property type="term" value="F:hexosyltransferase activity"/>
    <property type="evidence" value="ECO:0007669"/>
    <property type="project" value="UniProtKB-ARBA"/>
</dbReference>
<dbReference type="Proteomes" id="UP000541425">
    <property type="component" value="Unassembled WGS sequence"/>
</dbReference>
<protein>
    <submittedName>
        <fullName evidence="2">Glycosyltransferase involved in cell wall biosynthesis</fullName>
    </submittedName>
</protein>
<dbReference type="RefSeq" id="WP_183695001.1">
    <property type="nucleotide sequence ID" value="NZ_JACICA010000002.1"/>
</dbReference>
<dbReference type="Gene3D" id="3.90.550.10">
    <property type="entry name" value="Spore Coat Polysaccharide Biosynthesis Protein SpsA, Chain A"/>
    <property type="match status" value="1"/>
</dbReference>
<evidence type="ECO:0000259" key="1">
    <source>
        <dbReference type="Pfam" id="PF00535"/>
    </source>
</evidence>
<comment type="caution">
    <text evidence="2">The sequence shown here is derived from an EMBL/GenBank/DDBJ whole genome shotgun (WGS) entry which is preliminary data.</text>
</comment>
<evidence type="ECO:0000313" key="2">
    <source>
        <dbReference type="EMBL" id="MBB3702270.1"/>
    </source>
</evidence>
<dbReference type="CDD" id="cd00761">
    <property type="entry name" value="Glyco_tranf_GTA_type"/>
    <property type="match status" value="1"/>
</dbReference>
<dbReference type="EMBL" id="JACICA010000002">
    <property type="protein sequence ID" value="MBB3702270.1"/>
    <property type="molecule type" value="Genomic_DNA"/>
</dbReference>
<dbReference type="InterPro" id="IPR029044">
    <property type="entry name" value="Nucleotide-diphossugar_trans"/>
</dbReference>
<sequence length="269" mass="31529">MKISVIVPTYQPAKYLWECLDSLCRQTLAPEEFETVIVLNGCNEPYFGRIQQYIHEHPNHNFQLIQTEKGGVSNARNIGIDKSTGEYLSFLDDDDWITDNYLEELLQRATPEAIVHANVIQYRDSTGEKMDYFLTSVFQRLQGSQKLTFFNARSFLSSSCCKLIPRKVIGTERFNKAYKLGEDSLFMFDISRRIRSIRMSSKDAVYYVRNRDNSASHKTYPYSYRLQVAFGLTFSYLALFLRRPFAYNFPFFLTRIAATLRKLFTRKYE</sequence>